<protein>
    <submittedName>
        <fullName evidence="2">Diketogulonate reductase-like aldo/keto reductase</fullName>
    </submittedName>
</protein>
<dbReference type="Pfam" id="PF00248">
    <property type="entry name" value="Aldo_ket_red"/>
    <property type="match status" value="1"/>
</dbReference>
<dbReference type="Proteomes" id="UP001179181">
    <property type="component" value="Unassembled WGS sequence"/>
</dbReference>
<proteinExistence type="predicted"/>
<feature type="domain" description="NADP-dependent oxidoreductase" evidence="1">
    <location>
        <begin position="52"/>
        <end position="296"/>
    </location>
</feature>
<dbReference type="CDD" id="cd19095">
    <property type="entry name" value="AKR_PA4992-like"/>
    <property type="match status" value="1"/>
</dbReference>
<dbReference type="RefSeq" id="WP_167272443.1">
    <property type="nucleotide sequence ID" value="NZ_JAASQJ010000003.1"/>
</dbReference>
<organism evidence="2 3">
    <name type="scientific">Dyadobacter arcticus</name>
    <dbReference type="NCBI Taxonomy" id="1078754"/>
    <lineage>
        <taxon>Bacteria</taxon>
        <taxon>Pseudomonadati</taxon>
        <taxon>Bacteroidota</taxon>
        <taxon>Cytophagia</taxon>
        <taxon>Cytophagales</taxon>
        <taxon>Spirosomataceae</taxon>
        <taxon>Dyadobacter</taxon>
    </lineage>
</organism>
<keyword evidence="3" id="KW-1185">Reference proteome</keyword>
<evidence type="ECO:0000313" key="3">
    <source>
        <dbReference type="Proteomes" id="UP001179181"/>
    </source>
</evidence>
<name>A0ABX0UN06_9BACT</name>
<dbReference type="PANTHER" id="PTHR43312">
    <property type="entry name" value="D-THREO-ALDOSE 1-DEHYDROGENASE"/>
    <property type="match status" value="1"/>
</dbReference>
<dbReference type="InterPro" id="IPR023210">
    <property type="entry name" value="NADP_OxRdtase_dom"/>
</dbReference>
<dbReference type="InterPro" id="IPR053135">
    <property type="entry name" value="AKR2_Oxidoreductase"/>
</dbReference>
<gene>
    <name evidence="2" type="ORF">FHS68_003546</name>
</gene>
<dbReference type="PANTHER" id="PTHR43312:SF1">
    <property type="entry name" value="NADP-DEPENDENT OXIDOREDUCTASE DOMAIN-CONTAINING PROTEIN"/>
    <property type="match status" value="1"/>
</dbReference>
<dbReference type="InterPro" id="IPR006311">
    <property type="entry name" value="TAT_signal"/>
</dbReference>
<comment type="caution">
    <text evidence="2">The sequence shown here is derived from an EMBL/GenBank/DDBJ whole genome shotgun (WGS) entry which is preliminary data.</text>
</comment>
<dbReference type="EMBL" id="JAASQJ010000003">
    <property type="protein sequence ID" value="NIJ54364.1"/>
    <property type="molecule type" value="Genomic_DNA"/>
</dbReference>
<sequence length="310" mass="34877">MRPIFSRREVLKGIAATGAAIMLERNLSFAENAQKMLIERKIPSTGEKLPVVGLGSWQQFDVGNDSIERNPLKEVLSRMHELGGKVIDASPMYGRAEEVIGDLTNELKMNDHFFLATKVWTTGKEQGIMQMNDSLRKMKRSKIDLMQIHNLQDWQTHLTTLKSWKEQGKVKYIGITHYTDSAHARLEQIVKSKAVDFVQFNYSIRSRNAEKSLLNAAKDNGVAVIINEPFEQGALFRAVKGKELPEWAADYDIKSWAQFFLKFILSNEAVTCVIPGTSDAKHLVDNISAGTGKLPDAAGRKKMLSWIQTV</sequence>
<evidence type="ECO:0000313" key="2">
    <source>
        <dbReference type="EMBL" id="NIJ54364.1"/>
    </source>
</evidence>
<dbReference type="Gene3D" id="3.20.20.100">
    <property type="entry name" value="NADP-dependent oxidoreductase domain"/>
    <property type="match status" value="1"/>
</dbReference>
<evidence type="ECO:0000259" key="1">
    <source>
        <dbReference type="Pfam" id="PF00248"/>
    </source>
</evidence>
<dbReference type="PROSITE" id="PS51318">
    <property type="entry name" value="TAT"/>
    <property type="match status" value="1"/>
</dbReference>
<dbReference type="InterPro" id="IPR036812">
    <property type="entry name" value="NAD(P)_OxRdtase_dom_sf"/>
</dbReference>
<dbReference type="SUPFAM" id="SSF51430">
    <property type="entry name" value="NAD(P)-linked oxidoreductase"/>
    <property type="match status" value="1"/>
</dbReference>
<reference evidence="2 3" key="1">
    <citation type="submission" date="2020-03" db="EMBL/GenBank/DDBJ databases">
        <title>Genomic Encyclopedia of Type Strains, Phase IV (KMG-IV): sequencing the most valuable type-strain genomes for metagenomic binning, comparative biology and taxonomic classification.</title>
        <authorList>
            <person name="Goeker M."/>
        </authorList>
    </citation>
    <scope>NUCLEOTIDE SEQUENCE [LARGE SCALE GENOMIC DNA]</scope>
    <source>
        <strain evidence="2 3">DSM 102865</strain>
    </source>
</reference>
<accession>A0ABX0UN06</accession>